<sequence>MLVGDREFFLDFEEFPYFRDQPIGAVQQVELLHQDHLYWPVLDIDLELDNLDNPQKYPLKSKALAAAIDR</sequence>
<evidence type="ECO:0000313" key="1">
    <source>
        <dbReference type="EMBL" id="RCK78633.1"/>
    </source>
</evidence>
<name>A0A367ZKJ2_9BACT</name>
<dbReference type="Pfam" id="PF10387">
    <property type="entry name" value="DUF2442"/>
    <property type="match status" value="1"/>
</dbReference>
<protein>
    <recommendedName>
        <fullName evidence="3">DUF2442 domain-containing protein</fullName>
    </recommendedName>
</protein>
<reference evidence="1 2" key="1">
    <citation type="submission" date="2018-05" db="EMBL/GenBank/DDBJ databases">
        <title>A metagenomic window into the 2 km-deep terrestrial subsurface aquifer revealed taxonomically and functionally diverse microbial community comprising novel uncultured bacterial lineages.</title>
        <authorList>
            <person name="Kadnikov V.V."/>
            <person name="Mardanov A.V."/>
            <person name="Beletsky A.V."/>
            <person name="Banks D."/>
            <person name="Pimenov N.V."/>
            <person name="Frank Y.A."/>
            <person name="Karnachuk O.V."/>
            <person name="Ravin N.V."/>
        </authorList>
    </citation>
    <scope>NUCLEOTIDE SEQUENCE [LARGE SCALE GENOMIC DNA]</scope>
    <source>
        <strain evidence="1">BY5</strain>
    </source>
</reference>
<organism evidence="1 2">
    <name type="scientific">Candidatus Ozemobacter sibiricus</name>
    <dbReference type="NCBI Taxonomy" id="2268124"/>
    <lineage>
        <taxon>Bacteria</taxon>
        <taxon>Candidatus Ozemobacteria</taxon>
        <taxon>Candidatus Ozemobacterales</taxon>
        <taxon>Candidatus Ozemobacteraceae</taxon>
        <taxon>Candidatus Ozemobacter</taxon>
    </lineage>
</organism>
<dbReference type="InterPro" id="IPR018841">
    <property type="entry name" value="DUF2442"/>
</dbReference>
<dbReference type="EMBL" id="QOQW01000020">
    <property type="protein sequence ID" value="RCK78633.1"/>
    <property type="molecule type" value="Genomic_DNA"/>
</dbReference>
<evidence type="ECO:0000313" key="2">
    <source>
        <dbReference type="Proteomes" id="UP000252355"/>
    </source>
</evidence>
<evidence type="ECO:0008006" key="3">
    <source>
        <dbReference type="Google" id="ProtNLM"/>
    </source>
</evidence>
<dbReference type="AlphaFoldDB" id="A0A367ZKJ2"/>
<accession>A0A367ZKJ2</accession>
<dbReference type="Proteomes" id="UP000252355">
    <property type="component" value="Unassembled WGS sequence"/>
</dbReference>
<gene>
    <name evidence="1" type="ORF">OZSIB_1160</name>
</gene>
<comment type="caution">
    <text evidence="1">The sequence shown here is derived from an EMBL/GenBank/DDBJ whole genome shotgun (WGS) entry which is preliminary data.</text>
</comment>
<proteinExistence type="predicted"/>